<dbReference type="CDD" id="cd00268">
    <property type="entry name" value="DEADc"/>
    <property type="match status" value="1"/>
</dbReference>
<keyword evidence="3 5" id="KW-0347">Helicase</keyword>
<dbReference type="GO" id="GO:0004386">
    <property type="term" value="F:helicase activity"/>
    <property type="evidence" value="ECO:0007669"/>
    <property type="project" value="UniProtKB-KW"/>
</dbReference>
<dbReference type="InterPro" id="IPR011545">
    <property type="entry name" value="DEAD/DEAH_box_helicase_dom"/>
</dbReference>
<keyword evidence="5" id="KW-0694">RNA-binding</keyword>
<dbReference type="GO" id="GO:0016787">
    <property type="term" value="F:hydrolase activity"/>
    <property type="evidence" value="ECO:0007669"/>
    <property type="project" value="UniProtKB-KW"/>
</dbReference>
<feature type="compositionally biased region" description="Basic and acidic residues" evidence="7">
    <location>
        <begin position="423"/>
        <end position="451"/>
    </location>
</feature>
<keyword evidence="4 5" id="KW-0067">ATP-binding</keyword>
<feature type="compositionally biased region" description="Basic residues" evidence="7">
    <location>
        <begin position="403"/>
        <end position="418"/>
    </location>
</feature>
<evidence type="ECO:0000256" key="7">
    <source>
        <dbReference type="SAM" id="MobiDB-lite"/>
    </source>
</evidence>
<dbReference type="PROSITE" id="PS51194">
    <property type="entry name" value="HELICASE_CTER"/>
    <property type="match status" value="1"/>
</dbReference>
<comment type="similarity">
    <text evidence="5">Belongs to the DEAD box helicase family. CshB subfamily.</text>
</comment>
<sequence length="451" mass="51127">MSTFKDFKLKPYILEALADIRFNQPTPVQEKLIPLIAAGRSVVGQSQTGSGKTHAFLIPIFNQLQAKNFAVQAVITAPSRELAEQIYQAAEQIASFSPEPLHIQQYVGGTDKQRQIDKLHHHQPQIVIGTPGRILDLINSQALKSFTATTFVVDEADMTLDMGFLNEVDKIAATFPAQLQMMVFSATIPQKLEPFLRKYMNAPVIEEIPTETVISPTISNWLVSTQGKDKNQLIYQLVKDSNPYLALIFANTKQRVNEIADYLTQQGLKVAKISGGLSPRDRKKTMRQIQNLDFQYVVATDLAARGIDIAGISHVINTELPADQEFFIHRVGRTGRNGLSGIAITLYEPGQEKEITELEKLGITFEPKQLKHGELVDGYDRNRRAKREKTKKALEPKMVGLVKKQKKQHKPGYKKRIRTAIQTDERQKRRIKQREDMRQQRKKNRDDNAHK</sequence>
<reference evidence="11 12" key="1">
    <citation type="submission" date="2024-08" db="EMBL/GenBank/DDBJ databases">
        <authorList>
            <person name="Arias E."/>
        </authorList>
    </citation>
    <scope>NUCLEOTIDE SEQUENCE [LARGE SCALE GENOMIC DNA]</scope>
    <source>
        <strain evidence="11 12">FAM 25317</strain>
    </source>
</reference>
<keyword evidence="2 5" id="KW-0378">Hydrolase</keyword>
<keyword evidence="5" id="KW-0963">Cytoplasm</keyword>
<dbReference type="Proteomes" id="UP001625389">
    <property type="component" value="Unassembled WGS sequence"/>
</dbReference>
<dbReference type="EMBL" id="JBGQPK010000016">
    <property type="protein sequence ID" value="MFL2029061.1"/>
    <property type="molecule type" value="Genomic_DNA"/>
</dbReference>
<comment type="function">
    <text evidence="5">Probable DEAD-box RNA helicase. May work in conjunction with the cold shock proteins to ensure proper initiation of transcription at low and optimal temperatures.</text>
</comment>
<dbReference type="SMART" id="SM00487">
    <property type="entry name" value="DEXDc"/>
    <property type="match status" value="1"/>
</dbReference>
<dbReference type="Gene3D" id="3.40.50.300">
    <property type="entry name" value="P-loop containing nucleotide triphosphate hydrolases"/>
    <property type="match status" value="2"/>
</dbReference>
<dbReference type="Pfam" id="PF00270">
    <property type="entry name" value="DEAD"/>
    <property type="match status" value="1"/>
</dbReference>
<dbReference type="InterPro" id="IPR014001">
    <property type="entry name" value="Helicase_ATP-bd"/>
</dbReference>
<evidence type="ECO:0000256" key="5">
    <source>
        <dbReference type="HAMAP-Rule" id="MF_01494"/>
    </source>
</evidence>
<comment type="subcellular location">
    <subcellularLocation>
        <location evidence="5">Cytoplasm</location>
    </subcellularLocation>
</comment>
<dbReference type="HAMAP" id="MF_01494">
    <property type="entry name" value="DEAD_helicase_CshB"/>
    <property type="match status" value="1"/>
</dbReference>
<dbReference type="CDD" id="cd18787">
    <property type="entry name" value="SF2_C_DEAD"/>
    <property type="match status" value="1"/>
</dbReference>
<evidence type="ECO:0000259" key="9">
    <source>
        <dbReference type="PROSITE" id="PS51194"/>
    </source>
</evidence>
<feature type="domain" description="Helicase ATP-binding" evidence="8">
    <location>
        <begin position="33"/>
        <end position="206"/>
    </location>
</feature>
<feature type="domain" description="Helicase C-terminal" evidence="9">
    <location>
        <begin position="229"/>
        <end position="376"/>
    </location>
</feature>
<evidence type="ECO:0000256" key="2">
    <source>
        <dbReference type="ARBA" id="ARBA00022801"/>
    </source>
</evidence>
<dbReference type="PROSITE" id="PS51195">
    <property type="entry name" value="Q_MOTIF"/>
    <property type="match status" value="1"/>
</dbReference>
<dbReference type="RefSeq" id="WP_407137212.1">
    <property type="nucleotide sequence ID" value="NZ_JBGQPK010000016.1"/>
</dbReference>
<dbReference type="PANTHER" id="PTHR47959">
    <property type="entry name" value="ATP-DEPENDENT RNA HELICASE RHLE-RELATED"/>
    <property type="match status" value="1"/>
</dbReference>
<organism evidence="11 12">
    <name type="scientific">Loigolactobacillus zhaoyuanensis</name>
    <dbReference type="NCBI Taxonomy" id="2486017"/>
    <lineage>
        <taxon>Bacteria</taxon>
        <taxon>Bacillati</taxon>
        <taxon>Bacillota</taxon>
        <taxon>Bacilli</taxon>
        <taxon>Lactobacillales</taxon>
        <taxon>Lactobacillaceae</taxon>
        <taxon>Loigolactobacillus</taxon>
    </lineage>
</organism>
<evidence type="ECO:0000256" key="3">
    <source>
        <dbReference type="ARBA" id="ARBA00022806"/>
    </source>
</evidence>
<evidence type="ECO:0000259" key="10">
    <source>
        <dbReference type="PROSITE" id="PS51195"/>
    </source>
</evidence>
<evidence type="ECO:0000256" key="4">
    <source>
        <dbReference type="ARBA" id="ARBA00022840"/>
    </source>
</evidence>
<proteinExistence type="inferred from homology"/>
<gene>
    <name evidence="5" type="primary">cshB</name>
    <name evidence="11" type="ORF">ACEN34_05455</name>
</gene>
<evidence type="ECO:0000256" key="1">
    <source>
        <dbReference type="ARBA" id="ARBA00022741"/>
    </source>
</evidence>
<keyword evidence="1 5" id="KW-0547">Nucleotide-binding</keyword>
<dbReference type="InterPro" id="IPR050079">
    <property type="entry name" value="DEAD_box_RNA_helicase"/>
</dbReference>
<keyword evidence="5" id="KW-0346">Stress response</keyword>
<name>A0ABW8UC16_9LACO</name>
<dbReference type="Pfam" id="PF00271">
    <property type="entry name" value="Helicase_C"/>
    <property type="match status" value="1"/>
</dbReference>
<accession>A0ABW8UC16</accession>
<dbReference type="InterPro" id="IPR030881">
    <property type="entry name" value="CshB"/>
</dbReference>
<feature type="domain" description="DEAD-box RNA helicase Q" evidence="10">
    <location>
        <begin position="2"/>
        <end position="30"/>
    </location>
</feature>
<dbReference type="SUPFAM" id="SSF52540">
    <property type="entry name" value="P-loop containing nucleoside triphosphate hydrolases"/>
    <property type="match status" value="1"/>
</dbReference>
<dbReference type="InterPro" id="IPR014014">
    <property type="entry name" value="RNA_helicase_DEAD_Q_motif"/>
</dbReference>
<evidence type="ECO:0000313" key="12">
    <source>
        <dbReference type="Proteomes" id="UP001625389"/>
    </source>
</evidence>
<evidence type="ECO:0000259" key="8">
    <source>
        <dbReference type="PROSITE" id="PS51192"/>
    </source>
</evidence>
<dbReference type="EC" id="3.6.4.13" evidence="5"/>
<comment type="caution">
    <text evidence="11">The sequence shown here is derived from an EMBL/GenBank/DDBJ whole genome shotgun (WGS) entry which is preliminary data.</text>
</comment>
<dbReference type="PANTHER" id="PTHR47959:SF1">
    <property type="entry name" value="ATP-DEPENDENT RNA HELICASE DBPA"/>
    <property type="match status" value="1"/>
</dbReference>
<feature type="short sequence motif" description="Q motif" evidence="6">
    <location>
        <begin position="2"/>
        <end position="30"/>
    </location>
</feature>
<comment type="catalytic activity">
    <reaction evidence="5">
        <text>ATP + H2O = ADP + phosphate + H(+)</text>
        <dbReference type="Rhea" id="RHEA:13065"/>
        <dbReference type="ChEBI" id="CHEBI:15377"/>
        <dbReference type="ChEBI" id="CHEBI:15378"/>
        <dbReference type="ChEBI" id="CHEBI:30616"/>
        <dbReference type="ChEBI" id="CHEBI:43474"/>
        <dbReference type="ChEBI" id="CHEBI:456216"/>
        <dbReference type="EC" id="3.6.4.13"/>
    </reaction>
</comment>
<feature type="region of interest" description="Disordered" evidence="7">
    <location>
        <begin position="402"/>
        <end position="451"/>
    </location>
</feature>
<keyword evidence="12" id="KW-1185">Reference proteome</keyword>
<dbReference type="SMART" id="SM00490">
    <property type="entry name" value="HELICc"/>
    <property type="match status" value="1"/>
</dbReference>
<evidence type="ECO:0000256" key="6">
    <source>
        <dbReference type="PROSITE-ProRule" id="PRU00552"/>
    </source>
</evidence>
<protein>
    <recommendedName>
        <fullName evidence="5">DEAD-box ATP-dependent RNA helicase CshB</fullName>
        <ecNumber evidence="5">3.6.4.13</ecNumber>
    </recommendedName>
</protein>
<evidence type="ECO:0000313" key="11">
    <source>
        <dbReference type="EMBL" id="MFL2029061.1"/>
    </source>
</evidence>
<dbReference type="PROSITE" id="PS51192">
    <property type="entry name" value="HELICASE_ATP_BIND_1"/>
    <property type="match status" value="1"/>
</dbReference>
<dbReference type="InterPro" id="IPR044742">
    <property type="entry name" value="DEAD/DEAH_RhlB"/>
</dbReference>
<dbReference type="InterPro" id="IPR027417">
    <property type="entry name" value="P-loop_NTPase"/>
</dbReference>
<dbReference type="InterPro" id="IPR001650">
    <property type="entry name" value="Helicase_C-like"/>
</dbReference>